<sequence>MASKVVEVSGQAIENFSAEKVVFAEKKSPDLVPASEKVDTIARLFYADTGHGEVFKHIYIQKELKKIISEDHELLYLLTRIHSDLLDEEIDELIARSNETPHITHANQVKKKWDKLKDLKGYFFRSNFENPNLEDFVYSFFEPYIYWFAVKGNDLAFDISFGNKSGHSLILSRAFHEVATVHFNKFYQNSERVFKAEVYEAYRTLTFQADIFSQSAQNIFKSEEFFTKLFVEQKDRRYIDLIVIGPISDESKVITANLLIEKLYAPHKCFRKGSILMAIRPLMIGTESRTNHFIQYQPSKGIFKELKDDVNATLANNCTVYSVKPNGELEKFKSPEAVAVSLSESDEDASPDKKPGGMARLYGIPVYSNNVFCIYEFRVFKYIGRHGNE</sequence>
<evidence type="ECO:0000313" key="1">
    <source>
        <dbReference type="EnsemblMetazoa" id="Aqu2.1.26502_001"/>
    </source>
</evidence>
<organism evidence="1">
    <name type="scientific">Amphimedon queenslandica</name>
    <name type="common">Sponge</name>
    <dbReference type="NCBI Taxonomy" id="400682"/>
    <lineage>
        <taxon>Eukaryota</taxon>
        <taxon>Metazoa</taxon>
        <taxon>Porifera</taxon>
        <taxon>Demospongiae</taxon>
        <taxon>Heteroscleromorpha</taxon>
        <taxon>Haplosclerida</taxon>
        <taxon>Niphatidae</taxon>
        <taxon>Amphimedon</taxon>
    </lineage>
</organism>
<proteinExistence type="predicted"/>
<reference evidence="1" key="1">
    <citation type="submission" date="2017-05" db="UniProtKB">
        <authorList>
            <consortium name="EnsemblMetazoa"/>
        </authorList>
    </citation>
    <scope>IDENTIFICATION</scope>
</reference>
<dbReference type="EnsemblMetazoa" id="Aqu2.1.26502_001">
    <property type="protein sequence ID" value="Aqu2.1.26502_001"/>
    <property type="gene ID" value="Aqu2.1.26502"/>
</dbReference>
<accession>A0A1X7UFD5</accession>
<protein>
    <submittedName>
        <fullName evidence="1">Uncharacterized protein</fullName>
    </submittedName>
</protein>
<dbReference type="AlphaFoldDB" id="A0A1X7UFD5"/>
<dbReference type="InParanoid" id="A0A1X7UFD5"/>
<name>A0A1X7UFD5_AMPQE</name>